<feature type="compositionally biased region" description="Acidic residues" evidence="1">
    <location>
        <begin position="37"/>
        <end position="53"/>
    </location>
</feature>
<feature type="region of interest" description="Disordered" evidence="1">
    <location>
        <begin position="143"/>
        <end position="187"/>
    </location>
</feature>
<feature type="compositionally biased region" description="Basic and acidic residues" evidence="1">
    <location>
        <begin position="27"/>
        <end position="36"/>
    </location>
</feature>
<gene>
    <name evidence="2" type="ORF">POM88_041640</name>
</gene>
<dbReference type="Proteomes" id="UP001237642">
    <property type="component" value="Unassembled WGS sequence"/>
</dbReference>
<reference evidence="2" key="1">
    <citation type="submission" date="2023-02" db="EMBL/GenBank/DDBJ databases">
        <title>Genome of toxic invasive species Heracleum sosnowskyi carries increased number of genes despite the absence of recent whole-genome duplications.</title>
        <authorList>
            <person name="Schelkunov M."/>
            <person name="Shtratnikova V."/>
            <person name="Makarenko M."/>
            <person name="Klepikova A."/>
            <person name="Omelchenko D."/>
            <person name="Novikova G."/>
            <person name="Obukhova E."/>
            <person name="Bogdanov V."/>
            <person name="Penin A."/>
            <person name="Logacheva M."/>
        </authorList>
    </citation>
    <scope>NUCLEOTIDE SEQUENCE</scope>
    <source>
        <strain evidence="2">Hsosn_3</strain>
        <tissue evidence="2">Leaf</tissue>
    </source>
</reference>
<feature type="compositionally biased region" description="Basic and acidic residues" evidence="1">
    <location>
        <begin position="257"/>
        <end position="271"/>
    </location>
</feature>
<protein>
    <submittedName>
        <fullName evidence="2">Uncharacterized protein</fullName>
    </submittedName>
</protein>
<name>A0AAD8MAY2_9APIA</name>
<feature type="region of interest" description="Disordered" evidence="1">
    <location>
        <begin position="330"/>
        <end position="351"/>
    </location>
</feature>
<feature type="compositionally biased region" description="Basic and acidic residues" evidence="1">
    <location>
        <begin position="168"/>
        <end position="184"/>
    </location>
</feature>
<dbReference type="EMBL" id="JAUIZM010000009">
    <property type="protein sequence ID" value="KAK1366079.1"/>
    <property type="molecule type" value="Genomic_DNA"/>
</dbReference>
<feature type="region of interest" description="Disordered" evidence="1">
    <location>
        <begin position="252"/>
        <end position="274"/>
    </location>
</feature>
<keyword evidence="3" id="KW-1185">Reference proteome</keyword>
<organism evidence="2 3">
    <name type="scientific">Heracleum sosnowskyi</name>
    <dbReference type="NCBI Taxonomy" id="360622"/>
    <lineage>
        <taxon>Eukaryota</taxon>
        <taxon>Viridiplantae</taxon>
        <taxon>Streptophyta</taxon>
        <taxon>Embryophyta</taxon>
        <taxon>Tracheophyta</taxon>
        <taxon>Spermatophyta</taxon>
        <taxon>Magnoliopsida</taxon>
        <taxon>eudicotyledons</taxon>
        <taxon>Gunneridae</taxon>
        <taxon>Pentapetalae</taxon>
        <taxon>asterids</taxon>
        <taxon>campanulids</taxon>
        <taxon>Apiales</taxon>
        <taxon>Apiaceae</taxon>
        <taxon>Apioideae</taxon>
        <taxon>apioid superclade</taxon>
        <taxon>Tordylieae</taxon>
        <taxon>Tordyliinae</taxon>
        <taxon>Heracleum</taxon>
    </lineage>
</organism>
<feature type="region of interest" description="Disordered" evidence="1">
    <location>
        <begin position="78"/>
        <end position="104"/>
    </location>
</feature>
<feature type="compositionally biased region" description="Polar residues" evidence="1">
    <location>
        <begin position="94"/>
        <end position="104"/>
    </location>
</feature>
<comment type="caution">
    <text evidence="2">The sequence shown here is derived from an EMBL/GenBank/DDBJ whole genome shotgun (WGS) entry which is preliminary data.</text>
</comment>
<sequence length="351" mass="38811">MERNRQVLEQLGVKKLVGEMKAPATQKGKEKEKVQDQSDDYIPENETDDDSDDTSERILNVKKKKKFNLLHGPETLSRANIATTTEKEAVKPGRTTQKEVTSSSCAKLLKPTCNKLLKQSSNFGACGSVSDYLELRDRQKKGFLTPTTENVPESNVESIAEEETQAAEENKARRESVADPHTLDPDSMAVLRDKLKKSDLNLASPPDAAVYLESREREEGRTYKTNTAELKKRMSEIKKRMAVGENVDELIANGKSHGPDWLKGRQGKKADLASTSATTDPFIDDLTAKIRRDLEVELEAKVKRKVLDNMAMLLKKLGEANPSLNLDIGDLSPIASEDDENGTPLTAGTTA</sequence>
<feature type="compositionally biased region" description="Polar residues" evidence="1">
    <location>
        <begin position="145"/>
        <end position="157"/>
    </location>
</feature>
<reference evidence="2" key="2">
    <citation type="submission" date="2023-05" db="EMBL/GenBank/DDBJ databases">
        <authorList>
            <person name="Schelkunov M.I."/>
        </authorList>
    </citation>
    <scope>NUCLEOTIDE SEQUENCE</scope>
    <source>
        <strain evidence="2">Hsosn_3</strain>
        <tissue evidence="2">Leaf</tissue>
    </source>
</reference>
<proteinExistence type="predicted"/>
<evidence type="ECO:0000256" key="1">
    <source>
        <dbReference type="SAM" id="MobiDB-lite"/>
    </source>
</evidence>
<dbReference type="AlphaFoldDB" id="A0AAD8MAY2"/>
<accession>A0AAD8MAY2</accession>
<feature type="region of interest" description="Disordered" evidence="1">
    <location>
        <begin position="15"/>
        <end position="56"/>
    </location>
</feature>
<evidence type="ECO:0000313" key="2">
    <source>
        <dbReference type="EMBL" id="KAK1366079.1"/>
    </source>
</evidence>
<evidence type="ECO:0000313" key="3">
    <source>
        <dbReference type="Proteomes" id="UP001237642"/>
    </source>
</evidence>